<proteinExistence type="predicted"/>
<dbReference type="AlphaFoldDB" id="A0A6C0DQ94"/>
<accession>A0A6C0DQ94</accession>
<sequence>MLKIAYCLYGQPRNLEDGYNIISKFVENYNVDFYYHTWTLNHENEVYSHSNYRNIKIEEIKYDHDIINKINLLYKPKKYISELSKYFDYKNFENSLIFNNLECKDTNRISNTFSNFYSKQKVRDLLNETLEKEKINYDLVIISRFDMLKEINIDLNLLDKNKIYVSNIHNPRYIFSDAILIMNVDNFLNLMNAYNNLENLMSNNSLNDLINSYNEKLVFAPENILFANYLYYFKNFKDIEYIDLPNFV</sequence>
<name>A0A6C0DQ94_9ZZZZ</name>
<organism evidence="1">
    <name type="scientific">viral metagenome</name>
    <dbReference type="NCBI Taxonomy" id="1070528"/>
    <lineage>
        <taxon>unclassified sequences</taxon>
        <taxon>metagenomes</taxon>
        <taxon>organismal metagenomes</taxon>
    </lineage>
</organism>
<reference evidence="1" key="1">
    <citation type="journal article" date="2020" name="Nature">
        <title>Giant virus diversity and host interactions through global metagenomics.</title>
        <authorList>
            <person name="Schulz F."/>
            <person name="Roux S."/>
            <person name="Paez-Espino D."/>
            <person name="Jungbluth S."/>
            <person name="Walsh D.A."/>
            <person name="Denef V.J."/>
            <person name="McMahon K.D."/>
            <person name="Konstantinidis K.T."/>
            <person name="Eloe-Fadrosh E.A."/>
            <person name="Kyrpides N.C."/>
            <person name="Woyke T."/>
        </authorList>
    </citation>
    <scope>NUCLEOTIDE SEQUENCE</scope>
    <source>
        <strain evidence="1">GVMAG-M-3300023174-49</strain>
    </source>
</reference>
<evidence type="ECO:0000313" key="1">
    <source>
        <dbReference type="EMBL" id="QHT19026.1"/>
    </source>
</evidence>
<dbReference type="EMBL" id="MN739661">
    <property type="protein sequence ID" value="QHT19026.1"/>
    <property type="molecule type" value="Genomic_DNA"/>
</dbReference>
<protein>
    <submittedName>
        <fullName evidence="1">Uncharacterized protein</fullName>
    </submittedName>
</protein>